<feature type="compositionally biased region" description="Low complexity" evidence="1">
    <location>
        <begin position="20"/>
        <end position="37"/>
    </location>
</feature>
<reference evidence="2" key="3">
    <citation type="submission" date="2006-01" db="EMBL/GenBank/DDBJ databases">
        <authorList>
            <person name="Buell R."/>
        </authorList>
    </citation>
    <scope>NUCLEOTIDE SEQUENCE</scope>
</reference>
<reference evidence="2" key="2">
    <citation type="submission" date="2005-04" db="EMBL/GenBank/DDBJ databases">
        <authorList>
            <person name="Buell C.R."/>
            <person name="Wing R.A."/>
            <person name="McCombie W.A."/>
            <person name="Ouyang S."/>
        </authorList>
    </citation>
    <scope>NUCLEOTIDE SEQUENCE</scope>
</reference>
<accession>Q2R4Y6</accession>
<evidence type="ECO:0000256" key="1">
    <source>
        <dbReference type="SAM" id="MobiDB-lite"/>
    </source>
</evidence>
<reference evidence="2" key="1">
    <citation type="journal article" date="2005" name="BMC Biol.">
        <title>The sequence of rice chromosomes 11 and 12, rich in disease resistance genes and recent gene duplications.</title>
        <authorList>
            <consortium name="The rice chromosomes 11 and 12 sequencing consortia"/>
        </authorList>
    </citation>
    <scope>NUCLEOTIDE SEQUENCE [LARGE SCALE GENOMIC DNA]</scope>
</reference>
<dbReference type="EMBL" id="DP000010">
    <property type="protein sequence ID" value="ABA93503.1"/>
    <property type="molecule type" value="Genomic_DNA"/>
</dbReference>
<sequence length="85" mass="9321">MAPYPDISPCTLALIHSRRPATSSSSSAAAVATGGSPLTTSMGERERDRERQMTAVRGREEDQIWPHLAVDHRIGMPDPRVAPRR</sequence>
<evidence type="ECO:0000313" key="2">
    <source>
        <dbReference type="EMBL" id="ABA93503.1"/>
    </source>
</evidence>
<organism evidence="2">
    <name type="scientific">Oryza sativa subsp. japonica</name>
    <name type="common">Rice</name>
    <dbReference type="NCBI Taxonomy" id="39947"/>
    <lineage>
        <taxon>Eukaryota</taxon>
        <taxon>Viridiplantae</taxon>
        <taxon>Streptophyta</taxon>
        <taxon>Embryophyta</taxon>
        <taxon>Tracheophyta</taxon>
        <taxon>Spermatophyta</taxon>
        <taxon>Magnoliopsida</taxon>
        <taxon>Liliopsida</taxon>
        <taxon>Poales</taxon>
        <taxon>Poaceae</taxon>
        <taxon>BOP clade</taxon>
        <taxon>Oryzoideae</taxon>
        <taxon>Oryzeae</taxon>
        <taxon>Oryzinae</taxon>
        <taxon>Oryza</taxon>
        <taxon>Oryza sativa</taxon>
    </lineage>
</organism>
<protein>
    <submittedName>
        <fullName evidence="2">Uncharacterized protein</fullName>
    </submittedName>
</protein>
<proteinExistence type="predicted"/>
<feature type="compositionally biased region" description="Basic and acidic residues" evidence="1">
    <location>
        <begin position="43"/>
        <end position="64"/>
    </location>
</feature>
<gene>
    <name evidence="2" type="ordered locus">LOC_Os11g26870</name>
</gene>
<name>Q2R4Y6_ORYSJ</name>
<dbReference type="AlphaFoldDB" id="Q2R4Y6"/>
<feature type="region of interest" description="Disordered" evidence="1">
    <location>
        <begin position="18"/>
        <end position="64"/>
    </location>
</feature>